<dbReference type="AlphaFoldDB" id="A0A067SZ46"/>
<dbReference type="EMBL" id="KL142390">
    <property type="protein sequence ID" value="KDR72023.1"/>
    <property type="molecule type" value="Genomic_DNA"/>
</dbReference>
<reference evidence="2" key="1">
    <citation type="journal article" date="2014" name="Proc. Natl. Acad. Sci. U.S.A.">
        <title>Extensive sampling of basidiomycete genomes demonstrates inadequacy of the white-rot/brown-rot paradigm for wood decay fungi.</title>
        <authorList>
            <person name="Riley R."/>
            <person name="Salamov A.A."/>
            <person name="Brown D.W."/>
            <person name="Nagy L.G."/>
            <person name="Floudas D."/>
            <person name="Held B.W."/>
            <person name="Levasseur A."/>
            <person name="Lombard V."/>
            <person name="Morin E."/>
            <person name="Otillar R."/>
            <person name="Lindquist E.A."/>
            <person name="Sun H."/>
            <person name="LaButti K.M."/>
            <person name="Schmutz J."/>
            <person name="Jabbour D."/>
            <person name="Luo H."/>
            <person name="Baker S.E."/>
            <person name="Pisabarro A.G."/>
            <person name="Walton J.D."/>
            <person name="Blanchette R.A."/>
            <person name="Henrissat B."/>
            <person name="Martin F."/>
            <person name="Cullen D."/>
            <person name="Hibbett D.S."/>
            <person name="Grigoriev I.V."/>
        </authorList>
    </citation>
    <scope>NUCLEOTIDE SEQUENCE [LARGE SCALE GENOMIC DNA]</scope>
    <source>
        <strain evidence="2">CBS 339.88</strain>
    </source>
</reference>
<organism evidence="1 2">
    <name type="scientific">Galerina marginata (strain CBS 339.88)</name>
    <dbReference type="NCBI Taxonomy" id="685588"/>
    <lineage>
        <taxon>Eukaryota</taxon>
        <taxon>Fungi</taxon>
        <taxon>Dikarya</taxon>
        <taxon>Basidiomycota</taxon>
        <taxon>Agaricomycotina</taxon>
        <taxon>Agaricomycetes</taxon>
        <taxon>Agaricomycetidae</taxon>
        <taxon>Agaricales</taxon>
        <taxon>Agaricineae</taxon>
        <taxon>Strophariaceae</taxon>
        <taxon>Galerina</taxon>
    </lineage>
</organism>
<proteinExistence type="predicted"/>
<protein>
    <submittedName>
        <fullName evidence="1">Uncharacterized protein</fullName>
    </submittedName>
</protein>
<name>A0A067SZ46_GALM3</name>
<dbReference type="Proteomes" id="UP000027222">
    <property type="component" value="Unassembled WGS sequence"/>
</dbReference>
<evidence type="ECO:0000313" key="2">
    <source>
        <dbReference type="Proteomes" id="UP000027222"/>
    </source>
</evidence>
<dbReference type="HOGENOM" id="CLU_1602837_0_0_1"/>
<accession>A0A067SZ46</accession>
<keyword evidence="2" id="KW-1185">Reference proteome</keyword>
<gene>
    <name evidence="1" type="ORF">GALMADRAFT_773698</name>
</gene>
<evidence type="ECO:0000313" key="1">
    <source>
        <dbReference type="EMBL" id="KDR72023.1"/>
    </source>
</evidence>
<sequence length="166" mass="19346">MEGCWNPGVTRRSLAAIRNFESIFRRFREVNTQRTRTWNSSLDLTMIGGVEFVRCGRARAGKRIHEMPKKQGLVYGTEVTCECYSCVDVDTATSRTCPSYFPKRLRWLESRREGVSETVTKAYETTSLILRYSGGRWRRQICWARHDGQKQRVMMIGWLMIGLYST</sequence>